<evidence type="ECO:0000313" key="1">
    <source>
        <dbReference type="EMBL" id="ALE91800.1"/>
    </source>
</evidence>
<organism evidence="1 2">
    <name type="scientific">Arthrobacter alpinus</name>
    <dbReference type="NCBI Taxonomy" id="656366"/>
    <lineage>
        <taxon>Bacteria</taxon>
        <taxon>Bacillati</taxon>
        <taxon>Actinomycetota</taxon>
        <taxon>Actinomycetes</taxon>
        <taxon>Micrococcales</taxon>
        <taxon>Micrococcaceae</taxon>
        <taxon>Arthrobacter</taxon>
    </lineage>
</organism>
<keyword evidence="2" id="KW-1185">Reference proteome</keyword>
<gene>
    <name evidence="1" type="ORF">AOC05_04835</name>
</gene>
<protein>
    <submittedName>
        <fullName evidence="1">Uncharacterized protein</fullName>
    </submittedName>
</protein>
<sequence>MQTIAVDKCVKSPAAILEMVECQAEEWGQIAVENGYYKPIGHRGAVALDRPFQEYETQTLAWEVIRD</sequence>
<dbReference type="Proteomes" id="UP000062833">
    <property type="component" value="Chromosome"/>
</dbReference>
<accession>A0A0M5LX47</accession>
<name>A0A0M5LX47_9MICC</name>
<proteinExistence type="predicted"/>
<dbReference type="AlphaFoldDB" id="A0A0M5LX47"/>
<dbReference type="PATRIC" id="fig|656366.3.peg.1041"/>
<evidence type="ECO:0000313" key="2">
    <source>
        <dbReference type="Proteomes" id="UP000062833"/>
    </source>
</evidence>
<dbReference type="KEGG" id="aaq:AOC05_04835"/>
<reference evidence="2" key="1">
    <citation type="submission" date="2015-09" db="EMBL/GenBank/DDBJ databases">
        <title>Complete genome of Arthrobacter alpinus strain R3.8.</title>
        <authorList>
            <person name="See-Too W.S."/>
            <person name="Chan K.G."/>
        </authorList>
    </citation>
    <scope>NUCLEOTIDE SEQUENCE [LARGE SCALE GENOMIC DNA]</scope>
    <source>
        <strain evidence="2">R3.8</strain>
    </source>
</reference>
<dbReference type="EMBL" id="CP012677">
    <property type="protein sequence ID" value="ALE91800.1"/>
    <property type="molecule type" value="Genomic_DNA"/>
</dbReference>